<proteinExistence type="predicted"/>
<name>A0AAF0ZJH4_SOLVR</name>
<dbReference type="AlphaFoldDB" id="A0AAF0ZJH4"/>
<dbReference type="EMBL" id="CP133619">
    <property type="protein sequence ID" value="WMV40265.1"/>
    <property type="molecule type" value="Genomic_DNA"/>
</dbReference>
<sequence>MFQALLIYFGPEAEIPKEDITKWNREVFGQIESQRHKALMELGRLDQIVEQRTHTPEENVKSLSLKLEIQQIAIAEEISWRQKSRCLWLKEGDKNKNFFQRMINSHRRSNCIDRSKIGDDLIENKELIKRGILAFYLESQNSI</sequence>
<reference evidence="1" key="1">
    <citation type="submission" date="2023-08" db="EMBL/GenBank/DDBJ databases">
        <title>A de novo genome assembly of Solanum verrucosum Schlechtendal, a Mexican diploid species geographically isolated from the other diploid A-genome species in potato relatives.</title>
        <authorList>
            <person name="Hosaka K."/>
        </authorList>
    </citation>
    <scope>NUCLEOTIDE SEQUENCE</scope>
    <source>
        <tissue evidence="1">Young leaves</tissue>
    </source>
</reference>
<dbReference type="Proteomes" id="UP001234989">
    <property type="component" value="Chromosome 8"/>
</dbReference>
<accession>A0AAF0ZJH4</accession>
<evidence type="ECO:0000313" key="1">
    <source>
        <dbReference type="EMBL" id="WMV40265.1"/>
    </source>
</evidence>
<organism evidence="1 2">
    <name type="scientific">Solanum verrucosum</name>
    <dbReference type="NCBI Taxonomy" id="315347"/>
    <lineage>
        <taxon>Eukaryota</taxon>
        <taxon>Viridiplantae</taxon>
        <taxon>Streptophyta</taxon>
        <taxon>Embryophyta</taxon>
        <taxon>Tracheophyta</taxon>
        <taxon>Spermatophyta</taxon>
        <taxon>Magnoliopsida</taxon>
        <taxon>eudicotyledons</taxon>
        <taxon>Gunneridae</taxon>
        <taxon>Pentapetalae</taxon>
        <taxon>asterids</taxon>
        <taxon>lamiids</taxon>
        <taxon>Solanales</taxon>
        <taxon>Solanaceae</taxon>
        <taxon>Solanoideae</taxon>
        <taxon>Solaneae</taxon>
        <taxon>Solanum</taxon>
    </lineage>
</organism>
<protein>
    <submittedName>
        <fullName evidence="1">Uncharacterized protein</fullName>
    </submittedName>
</protein>
<evidence type="ECO:0000313" key="2">
    <source>
        <dbReference type="Proteomes" id="UP001234989"/>
    </source>
</evidence>
<keyword evidence="2" id="KW-1185">Reference proteome</keyword>
<gene>
    <name evidence="1" type="ORF">MTR67_033650</name>
</gene>